<dbReference type="NCBIfam" id="TIGR01250">
    <property type="entry name" value="pro_imino_pep_2"/>
    <property type="match status" value="1"/>
</dbReference>
<evidence type="ECO:0000313" key="6">
    <source>
        <dbReference type="EMBL" id="SON57971.1"/>
    </source>
</evidence>
<dbReference type="RefSeq" id="WP_099558150.1">
    <property type="nucleotide sequence ID" value="NZ_LT960614.1"/>
</dbReference>
<feature type="domain" description="AB hydrolase-1" evidence="5">
    <location>
        <begin position="31"/>
        <end position="279"/>
    </location>
</feature>
<reference evidence="7" key="1">
    <citation type="submission" date="2017-09" db="EMBL/GenBank/DDBJ databases">
        <title>Genome sequence of Nannocystis excedens DSM 71.</title>
        <authorList>
            <person name="Blom J."/>
        </authorList>
    </citation>
    <scope>NUCLEOTIDE SEQUENCE [LARGE SCALE GENOMIC DNA]</scope>
    <source>
        <strain evidence="7">type strain: E19</strain>
    </source>
</reference>
<accession>A0A2C9DDY3</accession>
<dbReference type="GO" id="GO:0016020">
    <property type="term" value="C:membrane"/>
    <property type="evidence" value="ECO:0007669"/>
    <property type="project" value="TreeGrafter"/>
</dbReference>
<feature type="active site" evidence="4">
    <location>
        <position position="245"/>
    </location>
</feature>
<dbReference type="InterPro" id="IPR050266">
    <property type="entry name" value="AB_hydrolase_sf"/>
</dbReference>
<evidence type="ECO:0000259" key="5">
    <source>
        <dbReference type="Pfam" id="PF00561"/>
    </source>
</evidence>
<dbReference type="EMBL" id="LT960614">
    <property type="protein sequence ID" value="SON57971.1"/>
    <property type="molecule type" value="Genomic_DNA"/>
</dbReference>
<dbReference type="GO" id="GO:0004177">
    <property type="term" value="F:aminopeptidase activity"/>
    <property type="evidence" value="ECO:0007669"/>
    <property type="project" value="UniProtKB-KW"/>
</dbReference>
<dbReference type="Pfam" id="PF00561">
    <property type="entry name" value="Abhydrolase_1"/>
    <property type="match status" value="1"/>
</dbReference>
<keyword evidence="6" id="KW-0031">Aminopeptidase</keyword>
<dbReference type="InterPro" id="IPR029058">
    <property type="entry name" value="AB_hydrolase_fold"/>
</dbReference>
<dbReference type="OrthoDB" id="9796770at2"/>
<keyword evidence="6" id="KW-0645">Protease</keyword>
<feature type="active site" description="Proton donor" evidence="4">
    <location>
        <position position="272"/>
    </location>
</feature>
<dbReference type="KEGG" id="hdi:HDIA_4430"/>
<organism evidence="6 7">
    <name type="scientific">Hartmannibacter diazotrophicus</name>
    <dbReference type="NCBI Taxonomy" id="1482074"/>
    <lineage>
        <taxon>Bacteria</taxon>
        <taxon>Pseudomonadati</taxon>
        <taxon>Pseudomonadota</taxon>
        <taxon>Alphaproteobacteria</taxon>
        <taxon>Hyphomicrobiales</taxon>
        <taxon>Pleomorphomonadaceae</taxon>
        <taxon>Hartmannibacter</taxon>
    </lineage>
</organism>
<dbReference type="PRINTS" id="PR00111">
    <property type="entry name" value="ABHYDROLASE"/>
</dbReference>
<evidence type="ECO:0000256" key="4">
    <source>
        <dbReference type="PIRSR" id="PIRSR005539-1"/>
    </source>
</evidence>
<gene>
    <name evidence="6" type="primary">pip_2</name>
    <name evidence="6" type="ORF">HDIA_4430</name>
</gene>
<dbReference type="PRINTS" id="PR00793">
    <property type="entry name" value="PROAMNOPTASE"/>
</dbReference>
<keyword evidence="7" id="KW-1185">Reference proteome</keyword>
<dbReference type="GO" id="GO:0006508">
    <property type="term" value="P:proteolysis"/>
    <property type="evidence" value="ECO:0007669"/>
    <property type="project" value="InterPro"/>
</dbReference>
<comment type="similarity">
    <text evidence="1 3">Belongs to the peptidase S33 family.</text>
</comment>
<dbReference type="SUPFAM" id="SSF53474">
    <property type="entry name" value="alpha/beta-Hydrolases"/>
    <property type="match status" value="1"/>
</dbReference>
<proteinExistence type="inferred from homology"/>
<dbReference type="Proteomes" id="UP000223606">
    <property type="component" value="Chromosome 1"/>
</dbReference>
<evidence type="ECO:0000313" key="7">
    <source>
        <dbReference type="Proteomes" id="UP000223606"/>
    </source>
</evidence>
<dbReference type="PANTHER" id="PTHR43798:SF33">
    <property type="entry name" value="HYDROLASE, PUTATIVE (AFU_ORTHOLOGUE AFUA_2G14860)-RELATED"/>
    <property type="match status" value="1"/>
</dbReference>
<dbReference type="PANTHER" id="PTHR43798">
    <property type="entry name" value="MONOACYLGLYCEROL LIPASE"/>
    <property type="match status" value="1"/>
</dbReference>
<dbReference type="InterPro" id="IPR005945">
    <property type="entry name" value="Pro_imino_pep"/>
</dbReference>
<dbReference type="Gene3D" id="3.40.50.1820">
    <property type="entry name" value="alpha/beta hydrolase"/>
    <property type="match status" value="1"/>
</dbReference>
<dbReference type="InterPro" id="IPR000073">
    <property type="entry name" value="AB_hydrolase_1"/>
</dbReference>
<evidence type="ECO:0000256" key="3">
    <source>
        <dbReference type="PIRNR" id="PIRNR005539"/>
    </source>
</evidence>
<evidence type="ECO:0000256" key="2">
    <source>
        <dbReference type="ARBA" id="ARBA00022801"/>
    </source>
</evidence>
<keyword evidence="2 3" id="KW-0378">Hydrolase</keyword>
<dbReference type="PIRSF" id="PIRSF005539">
    <property type="entry name" value="Pept_S33_TRI_F1"/>
    <property type="match status" value="1"/>
</dbReference>
<sequence>MWQEREPDETREVTVDGHRIVTYSYGSGAETVFLLNGGPGLPCNYLRDAHSFLSGHGYRVVTFDQLGCGASDKPDDPALWSISRYVEETEAVRTALDLGKVHLLGHSWGGWLAIEYALTYPDALKTLILEDTAADLPHLMEEMHRLRASLGPETVEMMIAHEADGTYDHPEYQAAITLLNYRHVCRLQEWPAPLMASLNDWNMAPYMAMQGPNEFLYIGNLKDWNRAADLGKIPCPALITVGRHDEITPACALRMKQNLREAELVVFQNSSHMPFYEEPAAYDAVLLDFLARNA</sequence>
<dbReference type="EC" id="3.4.11.5" evidence="6"/>
<name>A0A2C9DDY3_9HYPH</name>
<dbReference type="InterPro" id="IPR002410">
    <property type="entry name" value="Peptidase_S33"/>
</dbReference>
<protein>
    <submittedName>
        <fullName evidence="6">Proline iminopeptidase</fullName>
        <ecNumber evidence="6">3.4.11.5</ecNumber>
    </submittedName>
</protein>
<evidence type="ECO:0000256" key="1">
    <source>
        <dbReference type="ARBA" id="ARBA00010088"/>
    </source>
</evidence>
<dbReference type="AlphaFoldDB" id="A0A2C9DDY3"/>
<feature type="active site" description="Nucleophile" evidence="4">
    <location>
        <position position="107"/>
    </location>
</feature>